<organism evidence="2 3">
    <name type="scientific">Halobacillus salinus</name>
    <dbReference type="NCBI Taxonomy" id="192814"/>
    <lineage>
        <taxon>Bacteria</taxon>
        <taxon>Bacillati</taxon>
        <taxon>Bacillota</taxon>
        <taxon>Bacilli</taxon>
        <taxon>Bacillales</taxon>
        <taxon>Bacillaceae</taxon>
        <taxon>Halobacillus</taxon>
    </lineage>
</organism>
<dbReference type="STRING" id="192814.GCA_900166575_01975"/>
<proteinExistence type="predicted"/>
<accession>A0A4Z0H4Z7</accession>
<dbReference type="AlphaFoldDB" id="A0A4Z0H4Z7"/>
<evidence type="ECO:0000313" key="3">
    <source>
        <dbReference type="Proteomes" id="UP000297982"/>
    </source>
</evidence>
<reference evidence="2 3" key="1">
    <citation type="journal article" date="2003" name="Int. J. Syst. Evol. Microbiol.">
        <title>Halobacillus salinus sp. nov., isolated from a salt lake on the coast of the East Sea in Korea.</title>
        <authorList>
            <person name="Yoon J.H."/>
            <person name="Kang K.H."/>
            <person name="Park Y.H."/>
        </authorList>
    </citation>
    <scope>NUCLEOTIDE SEQUENCE [LARGE SCALE GENOMIC DNA]</scope>
    <source>
        <strain evidence="2 3">HSL-3</strain>
    </source>
</reference>
<keyword evidence="1" id="KW-1133">Transmembrane helix</keyword>
<keyword evidence="1" id="KW-0472">Membrane</keyword>
<feature type="transmembrane region" description="Helical" evidence="1">
    <location>
        <begin position="32"/>
        <end position="52"/>
    </location>
</feature>
<sequence length="62" mass="6977">MLKSKVLNFVLAFLLLLSAAHDIDRLLSNEGFVWLNVTYLASSLMAGCFFFYSGVVRMKEEG</sequence>
<gene>
    <name evidence="2" type="ORF">E4663_08170</name>
</gene>
<comment type="caution">
    <text evidence="2">The sequence shown here is derived from an EMBL/GenBank/DDBJ whole genome shotgun (WGS) entry which is preliminary data.</text>
</comment>
<dbReference type="EMBL" id="SRJC01000001">
    <property type="protein sequence ID" value="TGB04957.1"/>
    <property type="molecule type" value="Genomic_DNA"/>
</dbReference>
<keyword evidence="3" id="KW-1185">Reference proteome</keyword>
<evidence type="ECO:0000256" key="1">
    <source>
        <dbReference type="SAM" id="Phobius"/>
    </source>
</evidence>
<name>A0A4Z0H4Z7_9BACI</name>
<protein>
    <submittedName>
        <fullName evidence="2">Uncharacterized protein</fullName>
    </submittedName>
</protein>
<dbReference type="RefSeq" id="WP_135327229.1">
    <property type="nucleotide sequence ID" value="NZ_SRJC01000001.1"/>
</dbReference>
<evidence type="ECO:0000313" key="2">
    <source>
        <dbReference type="EMBL" id="TGB04957.1"/>
    </source>
</evidence>
<dbReference type="Proteomes" id="UP000297982">
    <property type="component" value="Unassembled WGS sequence"/>
</dbReference>
<keyword evidence="1" id="KW-0812">Transmembrane</keyword>